<dbReference type="Proteomes" id="UP000237665">
    <property type="component" value="Chromosome 2"/>
</dbReference>
<keyword evidence="8" id="KW-1185">Reference proteome</keyword>
<feature type="region of interest" description="Disordered" evidence="5">
    <location>
        <begin position="182"/>
        <end position="202"/>
    </location>
</feature>
<dbReference type="Pfam" id="PF00589">
    <property type="entry name" value="Phage_integrase"/>
    <property type="match status" value="1"/>
</dbReference>
<dbReference type="EMBL" id="CP014133">
    <property type="protein sequence ID" value="AVH29257.1"/>
    <property type="molecule type" value="Genomic_DNA"/>
</dbReference>
<organism evidence="7 8">
    <name type="scientific">Vibrio diabolicus</name>
    <dbReference type="NCBI Taxonomy" id="50719"/>
    <lineage>
        <taxon>Bacteria</taxon>
        <taxon>Pseudomonadati</taxon>
        <taxon>Pseudomonadota</taxon>
        <taxon>Gammaproteobacteria</taxon>
        <taxon>Vibrionales</taxon>
        <taxon>Vibrionaceae</taxon>
        <taxon>Vibrio</taxon>
        <taxon>Vibrio diabolicus subgroup</taxon>
    </lineage>
</organism>
<dbReference type="InterPro" id="IPR002104">
    <property type="entry name" value="Integrase_catalytic"/>
</dbReference>
<evidence type="ECO:0000313" key="7">
    <source>
        <dbReference type="EMBL" id="AVH29257.1"/>
    </source>
</evidence>
<evidence type="ECO:0000259" key="6">
    <source>
        <dbReference type="PROSITE" id="PS51898"/>
    </source>
</evidence>
<dbReference type="PANTHER" id="PTHR30349">
    <property type="entry name" value="PHAGE INTEGRASE-RELATED"/>
    <property type="match status" value="1"/>
</dbReference>
<keyword evidence="2" id="KW-0229">DNA integration</keyword>
<proteinExistence type="inferred from homology"/>
<comment type="similarity">
    <text evidence="1">Belongs to the 'phage' integrase family.</text>
</comment>
<dbReference type="InterPro" id="IPR011010">
    <property type="entry name" value="DNA_brk_join_enz"/>
</dbReference>
<gene>
    <name evidence="7" type="ORF">AL468_19040</name>
</gene>
<keyword evidence="3" id="KW-0238">DNA-binding</keyword>
<dbReference type="PROSITE" id="PS51898">
    <property type="entry name" value="TYR_RECOMBINASE"/>
    <property type="match status" value="1"/>
</dbReference>
<accession>A0ABM6SH02</accession>
<protein>
    <recommendedName>
        <fullName evidence="6">Tyr recombinase domain-containing protein</fullName>
    </recommendedName>
</protein>
<evidence type="ECO:0000256" key="2">
    <source>
        <dbReference type="ARBA" id="ARBA00022908"/>
    </source>
</evidence>
<dbReference type="SUPFAM" id="SSF56349">
    <property type="entry name" value="DNA breaking-rejoining enzymes"/>
    <property type="match status" value="1"/>
</dbReference>
<evidence type="ECO:0000256" key="4">
    <source>
        <dbReference type="ARBA" id="ARBA00023172"/>
    </source>
</evidence>
<name>A0ABM6SH02_9VIBR</name>
<evidence type="ECO:0000256" key="5">
    <source>
        <dbReference type="SAM" id="MobiDB-lite"/>
    </source>
</evidence>
<evidence type="ECO:0000313" key="8">
    <source>
        <dbReference type="Proteomes" id="UP000237665"/>
    </source>
</evidence>
<dbReference type="Gene3D" id="1.10.443.10">
    <property type="entry name" value="Intergrase catalytic core"/>
    <property type="match status" value="1"/>
</dbReference>
<dbReference type="RefSeq" id="WP_104973303.1">
    <property type="nucleotide sequence ID" value="NZ_CP014133.1"/>
</dbReference>
<keyword evidence="4" id="KW-0233">DNA recombination</keyword>
<reference evidence="8" key="1">
    <citation type="submission" date="2017-12" db="EMBL/GenBank/DDBJ databases">
        <title>FDA dAtabase for Regulatory Grade micrObial Sequences (FDA-ARGOS): Supporting development and validation of Infectious Disease Dx tests.</title>
        <authorList>
            <person name="Hoffmann M."/>
            <person name="Allard M."/>
            <person name="Evans P."/>
            <person name="Brown E."/>
            <person name="Tallon L.J."/>
            <person name="Sadzewicz L."/>
            <person name="Sengamalay N."/>
            <person name="Ott S."/>
            <person name="Godinez A."/>
            <person name="Nagaraj S."/>
            <person name="Vavikolanu K."/>
            <person name="Aluvathingal J."/>
            <person name="Nadendla S."/>
            <person name="Hobson J."/>
            <person name="Sichtig H."/>
        </authorList>
    </citation>
    <scope>NUCLEOTIDE SEQUENCE [LARGE SCALE GENOMIC DNA]</scope>
    <source>
        <strain evidence="8">LMG 3418</strain>
    </source>
</reference>
<dbReference type="InterPro" id="IPR050090">
    <property type="entry name" value="Tyrosine_recombinase_XerCD"/>
</dbReference>
<evidence type="ECO:0000256" key="1">
    <source>
        <dbReference type="ARBA" id="ARBA00008857"/>
    </source>
</evidence>
<dbReference type="CDD" id="cd00397">
    <property type="entry name" value="DNA_BRE_C"/>
    <property type="match status" value="1"/>
</dbReference>
<feature type="domain" description="Tyr recombinase" evidence="6">
    <location>
        <begin position="211"/>
        <end position="419"/>
    </location>
</feature>
<sequence>MFVKKFHDPLSLGKQCVTLVDEDDIPLDYPGLFISQVISRSRYSINTQERMVRDLQFFLLWWQERNMNGGNLLERIQAGEYLTQDEIERFSDAARLKREEAFREPNVAPLHPEIQQRIVMEAVYAGQVKRSLVKAQTTNYRLVMARRYINHLIQLIHGLNVSWELRQAGEDMFRALELEMRPVSSDEQANPDNPKGSEPEISDTAMTRLGHLIENDTSSMYFKRIWKNSTIQERNCLIIDLLRTTGIRRSELCGIKLDDIDFSTHKLRIIRRPNDKADRRALTSEVKTLSHTSVLPAHLRRRIKDYIVDIRSKVPGVQETEYLFVAHQGETCGRELSLKTVSKIFIPFSRTLGEPISAHKLRHRFVQDLKSLMDELKIEAEEQAQIMRQLLGWGPNSDMPAKVYDVYNINQKAVRAITKLNEKRFMPRRAYDNSINF</sequence>
<dbReference type="PANTHER" id="PTHR30349:SF41">
    <property type="entry name" value="INTEGRASE_RECOMBINASE PROTEIN MJ0367-RELATED"/>
    <property type="match status" value="1"/>
</dbReference>
<evidence type="ECO:0000256" key="3">
    <source>
        <dbReference type="ARBA" id="ARBA00023125"/>
    </source>
</evidence>
<dbReference type="InterPro" id="IPR013762">
    <property type="entry name" value="Integrase-like_cat_sf"/>
</dbReference>